<dbReference type="PANTHER" id="PTHR10357:SF179">
    <property type="entry name" value="NEUTRAL AND BASIC AMINO ACID TRANSPORT PROTEIN RBAT"/>
    <property type="match status" value="1"/>
</dbReference>
<sequence>IRVVIDFPIAAVDTYHKWFQTGASTFSDYFLWIKNKTMIEENRTVDCEKGRCFKSTPDDHGAVLNWHYEPLRRALLEEVIFWVDHNVDGVHLTSVEHLIRRKHYKTGDLEKISGYLKEFIFQLKHRAQDRELFVCTSLDRSSTKNLTVDEFEDKLKPESSGFDAILRDTLFFIDQECRSFCLRGILEKSIGTRIGSHRLYTLGGPDVEHLADRLGEEMAQMFNLLFLSLPGSVIIYYGDEIGLLDHSRILFVMMVSQSSVTMPDFSLWRQYFYT</sequence>
<dbReference type="WBParaSite" id="nRc.2.0.1.t39365-RA">
    <property type="protein sequence ID" value="nRc.2.0.1.t39365-RA"/>
    <property type="gene ID" value="nRc.2.0.1.g39365"/>
</dbReference>
<dbReference type="AlphaFoldDB" id="A0A915KKS3"/>
<reference evidence="2" key="1">
    <citation type="submission" date="2022-11" db="UniProtKB">
        <authorList>
            <consortium name="WormBaseParasite"/>
        </authorList>
    </citation>
    <scope>IDENTIFICATION</scope>
</reference>
<dbReference type="Proteomes" id="UP000887565">
    <property type="component" value="Unplaced"/>
</dbReference>
<dbReference type="SUPFAM" id="SSF51445">
    <property type="entry name" value="(Trans)glycosidases"/>
    <property type="match status" value="1"/>
</dbReference>
<organism evidence="1 2">
    <name type="scientific">Romanomermis culicivorax</name>
    <name type="common">Nematode worm</name>
    <dbReference type="NCBI Taxonomy" id="13658"/>
    <lineage>
        <taxon>Eukaryota</taxon>
        <taxon>Metazoa</taxon>
        <taxon>Ecdysozoa</taxon>
        <taxon>Nematoda</taxon>
        <taxon>Enoplea</taxon>
        <taxon>Dorylaimia</taxon>
        <taxon>Mermithida</taxon>
        <taxon>Mermithoidea</taxon>
        <taxon>Mermithidae</taxon>
        <taxon>Romanomermis</taxon>
    </lineage>
</organism>
<dbReference type="InterPro" id="IPR017853">
    <property type="entry name" value="GH"/>
</dbReference>
<keyword evidence="1" id="KW-1185">Reference proteome</keyword>
<proteinExistence type="predicted"/>
<dbReference type="Gene3D" id="3.20.20.80">
    <property type="entry name" value="Glycosidases"/>
    <property type="match status" value="1"/>
</dbReference>
<evidence type="ECO:0000313" key="1">
    <source>
        <dbReference type="Proteomes" id="UP000887565"/>
    </source>
</evidence>
<name>A0A915KKS3_ROMCU</name>
<accession>A0A915KKS3</accession>
<protein>
    <submittedName>
        <fullName evidence="2">Glycosyl hydrolase family 13 catalytic domain-containing protein</fullName>
    </submittedName>
</protein>
<evidence type="ECO:0000313" key="2">
    <source>
        <dbReference type="WBParaSite" id="nRc.2.0.1.t39365-RA"/>
    </source>
</evidence>
<dbReference type="PANTHER" id="PTHR10357">
    <property type="entry name" value="ALPHA-AMYLASE FAMILY MEMBER"/>
    <property type="match status" value="1"/>
</dbReference>